<evidence type="ECO:0000313" key="3">
    <source>
        <dbReference type="Proteomes" id="UP000267821"/>
    </source>
</evidence>
<feature type="compositionally biased region" description="Basic residues" evidence="1">
    <location>
        <begin position="1"/>
        <end position="11"/>
    </location>
</feature>
<sequence>MPQHRKGKGRSAKPLAVPTLDNRPRYKTPDPVQPPTPGPTPSAILPTIFKKRLGGTLTESKEPTLAMAGLDIKEWETDGKEGEPLVVEGTGERTEKETGEEGQRECIDINQRTVEESELGEEKEKEVEESVG</sequence>
<dbReference type="EMBL" id="ML121573">
    <property type="protein sequence ID" value="RPB20381.1"/>
    <property type="molecule type" value="Genomic_DNA"/>
</dbReference>
<dbReference type="InParanoid" id="A0A3N4LIA4"/>
<feature type="region of interest" description="Disordered" evidence="1">
    <location>
        <begin position="75"/>
        <end position="132"/>
    </location>
</feature>
<evidence type="ECO:0000256" key="1">
    <source>
        <dbReference type="SAM" id="MobiDB-lite"/>
    </source>
</evidence>
<protein>
    <submittedName>
        <fullName evidence="2">Uncharacterized protein</fullName>
    </submittedName>
</protein>
<feature type="compositionally biased region" description="Pro residues" evidence="1">
    <location>
        <begin position="31"/>
        <end position="40"/>
    </location>
</feature>
<feature type="region of interest" description="Disordered" evidence="1">
    <location>
        <begin position="1"/>
        <end position="45"/>
    </location>
</feature>
<accession>A0A3N4LIA4</accession>
<reference evidence="2 3" key="1">
    <citation type="journal article" date="2018" name="Nat. Ecol. Evol.">
        <title>Pezizomycetes genomes reveal the molecular basis of ectomycorrhizal truffle lifestyle.</title>
        <authorList>
            <person name="Murat C."/>
            <person name="Payen T."/>
            <person name="Noel B."/>
            <person name="Kuo A."/>
            <person name="Morin E."/>
            <person name="Chen J."/>
            <person name="Kohler A."/>
            <person name="Krizsan K."/>
            <person name="Balestrini R."/>
            <person name="Da Silva C."/>
            <person name="Montanini B."/>
            <person name="Hainaut M."/>
            <person name="Levati E."/>
            <person name="Barry K.W."/>
            <person name="Belfiori B."/>
            <person name="Cichocki N."/>
            <person name="Clum A."/>
            <person name="Dockter R.B."/>
            <person name="Fauchery L."/>
            <person name="Guy J."/>
            <person name="Iotti M."/>
            <person name="Le Tacon F."/>
            <person name="Lindquist E.A."/>
            <person name="Lipzen A."/>
            <person name="Malagnac F."/>
            <person name="Mello A."/>
            <person name="Molinier V."/>
            <person name="Miyauchi S."/>
            <person name="Poulain J."/>
            <person name="Riccioni C."/>
            <person name="Rubini A."/>
            <person name="Sitrit Y."/>
            <person name="Splivallo R."/>
            <person name="Traeger S."/>
            <person name="Wang M."/>
            <person name="Zifcakova L."/>
            <person name="Wipf D."/>
            <person name="Zambonelli A."/>
            <person name="Paolocci F."/>
            <person name="Nowrousian M."/>
            <person name="Ottonello S."/>
            <person name="Baldrian P."/>
            <person name="Spatafora J.W."/>
            <person name="Henrissat B."/>
            <person name="Nagy L.G."/>
            <person name="Aury J.M."/>
            <person name="Wincker P."/>
            <person name="Grigoriev I.V."/>
            <person name="Bonfante P."/>
            <person name="Martin F.M."/>
        </authorList>
    </citation>
    <scope>NUCLEOTIDE SEQUENCE [LARGE SCALE GENOMIC DNA]</scope>
    <source>
        <strain evidence="2 3">ATCC MYA-4762</strain>
    </source>
</reference>
<name>A0A3N4LIA4_9PEZI</name>
<gene>
    <name evidence="2" type="ORF">L211DRAFT_852404</name>
</gene>
<evidence type="ECO:0000313" key="2">
    <source>
        <dbReference type="EMBL" id="RPB20381.1"/>
    </source>
</evidence>
<proteinExistence type="predicted"/>
<keyword evidence="3" id="KW-1185">Reference proteome</keyword>
<dbReference type="Proteomes" id="UP000267821">
    <property type="component" value="Unassembled WGS sequence"/>
</dbReference>
<organism evidence="2 3">
    <name type="scientific">Terfezia boudieri ATCC MYA-4762</name>
    <dbReference type="NCBI Taxonomy" id="1051890"/>
    <lineage>
        <taxon>Eukaryota</taxon>
        <taxon>Fungi</taxon>
        <taxon>Dikarya</taxon>
        <taxon>Ascomycota</taxon>
        <taxon>Pezizomycotina</taxon>
        <taxon>Pezizomycetes</taxon>
        <taxon>Pezizales</taxon>
        <taxon>Pezizaceae</taxon>
        <taxon>Terfezia</taxon>
    </lineage>
</organism>
<feature type="compositionally biased region" description="Basic and acidic residues" evidence="1">
    <location>
        <begin position="90"/>
        <end position="107"/>
    </location>
</feature>
<feature type="compositionally biased region" description="Basic and acidic residues" evidence="1">
    <location>
        <begin position="120"/>
        <end position="132"/>
    </location>
</feature>
<dbReference type="AlphaFoldDB" id="A0A3N4LIA4"/>